<organism evidence="4 5">
    <name type="scientific">Pyronema omphalodes (strain CBS 100304)</name>
    <name type="common">Pyronema confluens</name>
    <dbReference type="NCBI Taxonomy" id="1076935"/>
    <lineage>
        <taxon>Eukaryota</taxon>
        <taxon>Fungi</taxon>
        <taxon>Dikarya</taxon>
        <taxon>Ascomycota</taxon>
        <taxon>Pezizomycotina</taxon>
        <taxon>Pezizomycetes</taxon>
        <taxon>Pezizales</taxon>
        <taxon>Pyronemataceae</taxon>
        <taxon>Pyronema</taxon>
    </lineage>
</organism>
<accession>U4LLS1</accession>
<protein>
    <submittedName>
        <fullName evidence="4">Similar to 15-hydroxyprostaglandin dehydrogenase [NAD(+)] acc. no. P70684</fullName>
    </submittedName>
</protein>
<evidence type="ECO:0000313" key="4">
    <source>
        <dbReference type="EMBL" id="CCX14323.1"/>
    </source>
</evidence>
<proteinExistence type="inferred from homology"/>
<dbReference type="GO" id="GO:0005737">
    <property type="term" value="C:cytoplasm"/>
    <property type="evidence" value="ECO:0007669"/>
    <property type="project" value="TreeGrafter"/>
</dbReference>
<evidence type="ECO:0000256" key="3">
    <source>
        <dbReference type="ARBA" id="ARBA00023002"/>
    </source>
</evidence>
<dbReference type="eggNOG" id="KOG4169">
    <property type="taxonomic scope" value="Eukaryota"/>
</dbReference>
<dbReference type="Gene3D" id="3.40.50.720">
    <property type="entry name" value="NAD(P)-binding Rossmann-like Domain"/>
    <property type="match status" value="1"/>
</dbReference>
<evidence type="ECO:0000256" key="2">
    <source>
        <dbReference type="ARBA" id="ARBA00022857"/>
    </source>
</evidence>
<dbReference type="PROSITE" id="PS00061">
    <property type="entry name" value="ADH_SHORT"/>
    <property type="match status" value="1"/>
</dbReference>
<dbReference type="PRINTS" id="PR00081">
    <property type="entry name" value="GDHRDH"/>
</dbReference>
<dbReference type="EMBL" id="HF935952">
    <property type="protein sequence ID" value="CCX14323.1"/>
    <property type="molecule type" value="Genomic_DNA"/>
</dbReference>
<dbReference type="CDD" id="cd05323">
    <property type="entry name" value="ADH_SDR_c_like"/>
    <property type="match status" value="1"/>
</dbReference>
<dbReference type="InterPro" id="IPR020904">
    <property type="entry name" value="Sc_DH/Rdtase_CS"/>
</dbReference>
<keyword evidence="5" id="KW-1185">Reference proteome</keyword>
<dbReference type="InterPro" id="IPR036291">
    <property type="entry name" value="NAD(P)-bd_dom_sf"/>
</dbReference>
<gene>
    <name evidence="4" type="ORF">PCON_13916</name>
</gene>
<dbReference type="STRING" id="1076935.U4LLS1"/>
<keyword evidence="2" id="KW-0521">NADP</keyword>
<dbReference type="AlphaFoldDB" id="U4LLS1"/>
<evidence type="ECO:0000256" key="1">
    <source>
        <dbReference type="ARBA" id="ARBA00006484"/>
    </source>
</evidence>
<dbReference type="Proteomes" id="UP000018144">
    <property type="component" value="Unassembled WGS sequence"/>
</dbReference>
<evidence type="ECO:0000313" key="5">
    <source>
        <dbReference type="Proteomes" id="UP000018144"/>
    </source>
</evidence>
<dbReference type="InterPro" id="IPR002347">
    <property type="entry name" value="SDR_fam"/>
</dbReference>
<dbReference type="GO" id="GO:0016616">
    <property type="term" value="F:oxidoreductase activity, acting on the CH-OH group of donors, NAD or NADP as acceptor"/>
    <property type="evidence" value="ECO:0007669"/>
    <property type="project" value="TreeGrafter"/>
</dbReference>
<comment type="similarity">
    <text evidence="1">Belongs to the short-chain dehydrogenases/reductases (SDR) family.</text>
</comment>
<keyword evidence="3" id="KW-0560">Oxidoreductase</keyword>
<dbReference type="OMA" id="NIYFRQP"/>
<dbReference type="Pfam" id="PF00106">
    <property type="entry name" value="adh_short"/>
    <property type="match status" value="1"/>
</dbReference>
<sequence length="282" mass="30544">MSTAEQPAEQPAEQKVALITGATSGIGLALAKDLLSKNWRVALLDISSRGPSICSDLGFGSNAIYHHCDVSSWEEQAAAFLTVFSKWGRIDVCALNAGIDDKDDLSGPTADEDGNPRKPNLKTVEVDLNGVLYGIRLALHYFRKRGTQGGKILLTSSDAGIYSLPGVPMYAACKHGLVGLTRSMAPVLMKESITINAVLPAFVPTNLAPPGLIDAWPKEHTTPMSTVMKCFNMFIDDDSMTGQCGECSLDQVYLRQHIEFANESQRWGREHGAEVWGTVYPS</sequence>
<dbReference type="SUPFAM" id="SSF51735">
    <property type="entry name" value="NAD(P)-binding Rossmann-fold domains"/>
    <property type="match status" value="1"/>
</dbReference>
<dbReference type="PANTHER" id="PTHR44229">
    <property type="entry name" value="15-HYDROXYPROSTAGLANDIN DEHYDROGENASE [NAD(+)]"/>
    <property type="match status" value="1"/>
</dbReference>
<dbReference type="OrthoDB" id="5371740at2759"/>
<reference evidence="4 5" key="1">
    <citation type="journal article" date="2013" name="PLoS Genet.">
        <title>The genome and development-dependent transcriptomes of Pyronema confluens: a window into fungal evolution.</title>
        <authorList>
            <person name="Traeger S."/>
            <person name="Altegoer F."/>
            <person name="Freitag M."/>
            <person name="Gabaldon T."/>
            <person name="Kempken F."/>
            <person name="Kumar A."/>
            <person name="Marcet-Houben M."/>
            <person name="Poggeler S."/>
            <person name="Stajich J.E."/>
            <person name="Nowrousian M."/>
        </authorList>
    </citation>
    <scope>NUCLEOTIDE SEQUENCE [LARGE SCALE GENOMIC DNA]</scope>
    <source>
        <strain evidence="5">CBS 100304</strain>
        <tissue evidence="4">Vegetative mycelium</tissue>
    </source>
</reference>
<dbReference type="PANTHER" id="PTHR44229:SF4">
    <property type="entry name" value="15-HYDROXYPROSTAGLANDIN DEHYDROGENASE [NAD(+)]"/>
    <property type="match status" value="1"/>
</dbReference>
<name>U4LLS1_PYROM</name>